<evidence type="ECO:0000313" key="2">
    <source>
        <dbReference type="EMBL" id="GAA1865164.1"/>
    </source>
</evidence>
<dbReference type="SUPFAM" id="SSF56784">
    <property type="entry name" value="HAD-like"/>
    <property type="match status" value="1"/>
</dbReference>
<dbReference type="PANTHER" id="PTHR10000">
    <property type="entry name" value="PHOSPHOSERINE PHOSPHATASE"/>
    <property type="match status" value="1"/>
</dbReference>
<feature type="compositionally biased region" description="Polar residues" evidence="1">
    <location>
        <begin position="1"/>
        <end position="14"/>
    </location>
</feature>
<sequence length="299" mass="31349">MQWEPMSSTRTTEPVTVRVGPAHAATTTRRPDARPVLAQAVDTALVALDIDGTIAVSGTSEITGPVRDAVARVRAAGHHVVLASGRSLVGIVPIARELGISTGWVVASNGAVTARLSPGTTGGYQLSDVRTFDPEPVLQRALALMPEVNLAVEEIGWGYRVLDRFAEGGINGAQEVVPLADLWSVPVTRAVVKGPRAAEVLLGPLRSLEVTATPAAEDWIDVTPMNLSKATSLEIIRRTLHVSQERTIAVGDGVNDLEMMEWAARGVAMGHSSDAVKAGADEITGTLADDGLVPVLLSV</sequence>
<dbReference type="InterPro" id="IPR036412">
    <property type="entry name" value="HAD-like_sf"/>
</dbReference>
<dbReference type="PROSITE" id="PS01229">
    <property type="entry name" value="COF_2"/>
    <property type="match status" value="1"/>
</dbReference>
<dbReference type="Gene3D" id="3.40.50.1000">
    <property type="entry name" value="HAD superfamily/HAD-like"/>
    <property type="match status" value="2"/>
</dbReference>
<dbReference type="Proteomes" id="UP001501094">
    <property type="component" value="Unassembled WGS sequence"/>
</dbReference>
<dbReference type="GO" id="GO:0016787">
    <property type="term" value="F:hydrolase activity"/>
    <property type="evidence" value="ECO:0007669"/>
    <property type="project" value="UniProtKB-KW"/>
</dbReference>
<dbReference type="Pfam" id="PF08282">
    <property type="entry name" value="Hydrolase_3"/>
    <property type="match status" value="2"/>
</dbReference>
<dbReference type="Gene3D" id="3.30.1240.10">
    <property type="match status" value="1"/>
</dbReference>
<keyword evidence="2" id="KW-0378">Hydrolase</keyword>
<dbReference type="PANTHER" id="PTHR10000:SF8">
    <property type="entry name" value="HAD SUPERFAMILY HYDROLASE-LIKE, TYPE 3"/>
    <property type="match status" value="1"/>
</dbReference>
<gene>
    <name evidence="2" type="ORF">GCM10009751_24130</name>
</gene>
<name>A0ABN2NE33_9MICO</name>
<comment type="caution">
    <text evidence="2">The sequence shown here is derived from an EMBL/GenBank/DDBJ whole genome shotgun (WGS) entry which is preliminary data.</text>
</comment>
<keyword evidence="3" id="KW-1185">Reference proteome</keyword>
<evidence type="ECO:0000313" key="3">
    <source>
        <dbReference type="Proteomes" id="UP001501094"/>
    </source>
</evidence>
<feature type="region of interest" description="Disordered" evidence="1">
    <location>
        <begin position="1"/>
        <end position="33"/>
    </location>
</feature>
<evidence type="ECO:0000256" key="1">
    <source>
        <dbReference type="SAM" id="MobiDB-lite"/>
    </source>
</evidence>
<accession>A0ABN2NE33</accession>
<dbReference type="EMBL" id="BAAANL010000004">
    <property type="protein sequence ID" value="GAA1865164.1"/>
    <property type="molecule type" value="Genomic_DNA"/>
</dbReference>
<protein>
    <submittedName>
        <fullName evidence="2">HAD family hydrolase</fullName>
    </submittedName>
</protein>
<organism evidence="2 3">
    <name type="scientific">Myceligenerans crystallogenes</name>
    <dbReference type="NCBI Taxonomy" id="316335"/>
    <lineage>
        <taxon>Bacteria</taxon>
        <taxon>Bacillati</taxon>
        <taxon>Actinomycetota</taxon>
        <taxon>Actinomycetes</taxon>
        <taxon>Micrococcales</taxon>
        <taxon>Promicromonosporaceae</taxon>
        <taxon>Myceligenerans</taxon>
    </lineage>
</organism>
<proteinExistence type="predicted"/>
<reference evidence="2 3" key="1">
    <citation type="journal article" date="2019" name="Int. J. Syst. Evol. Microbiol.">
        <title>The Global Catalogue of Microorganisms (GCM) 10K type strain sequencing project: providing services to taxonomists for standard genome sequencing and annotation.</title>
        <authorList>
            <consortium name="The Broad Institute Genomics Platform"/>
            <consortium name="The Broad Institute Genome Sequencing Center for Infectious Disease"/>
            <person name="Wu L."/>
            <person name="Ma J."/>
        </authorList>
    </citation>
    <scope>NUCLEOTIDE SEQUENCE [LARGE SCALE GENOMIC DNA]</scope>
    <source>
        <strain evidence="2 3">JCM 14326</strain>
    </source>
</reference>
<dbReference type="InterPro" id="IPR023214">
    <property type="entry name" value="HAD_sf"/>
</dbReference>